<dbReference type="OrthoDB" id="256906at2"/>
<keyword evidence="4" id="KW-1185">Reference proteome</keyword>
<dbReference type="EMBL" id="SKFG01000012">
    <property type="protein sequence ID" value="TCZ76576.1"/>
    <property type="molecule type" value="Genomic_DNA"/>
</dbReference>
<dbReference type="Proteomes" id="UP000295418">
    <property type="component" value="Unassembled WGS sequence"/>
</dbReference>
<comment type="caution">
    <text evidence="3">The sequence shown here is derived from an EMBL/GenBank/DDBJ whole genome shotgun (WGS) entry which is preliminary data.</text>
</comment>
<evidence type="ECO:0000259" key="2">
    <source>
        <dbReference type="Pfam" id="PF01261"/>
    </source>
</evidence>
<name>A0A4R4E9P3_9BACL</name>
<reference evidence="3 4" key="1">
    <citation type="submission" date="2019-03" db="EMBL/GenBank/DDBJ databases">
        <authorList>
            <person name="Kim M.K.M."/>
        </authorList>
    </citation>
    <scope>NUCLEOTIDE SEQUENCE [LARGE SCALE GENOMIC DNA]</scope>
    <source>
        <strain evidence="3 4">18JY21-1</strain>
    </source>
</reference>
<dbReference type="PANTHER" id="PTHR12110">
    <property type="entry name" value="HYDROXYPYRUVATE ISOMERASE"/>
    <property type="match status" value="1"/>
</dbReference>
<keyword evidence="3" id="KW-0413">Isomerase</keyword>
<keyword evidence="1" id="KW-0175">Coiled coil</keyword>
<dbReference type="SUPFAM" id="SSF51658">
    <property type="entry name" value="Xylose isomerase-like"/>
    <property type="match status" value="1"/>
</dbReference>
<evidence type="ECO:0000256" key="1">
    <source>
        <dbReference type="SAM" id="Coils"/>
    </source>
</evidence>
<dbReference type="Gene3D" id="3.20.20.150">
    <property type="entry name" value="Divalent-metal-dependent TIM barrel enzymes"/>
    <property type="match status" value="1"/>
</dbReference>
<dbReference type="AlphaFoldDB" id="A0A4R4E9P3"/>
<proteinExistence type="predicted"/>
<dbReference type="InterPro" id="IPR013022">
    <property type="entry name" value="Xyl_isomerase-like_TIM-brl"/>
</dbReference>
<sequence length="286" mass="32266">MKIGLSSYSLFREIKSGSMTIIDAIRWVAAEGGKHIEIVPVGFDIAQDSDLPERIREEARQAQIDVSNYAIGANFIVENEQKLRDEVDRVKRQVDIASRLGVKLMRHDVASRPIAEATLTNYIKDLGLLVEVCQEIADYAAQYDIVTSIENHGYYIQGSNRVITLVEQVNRPNFRTTLDVGNFLCVDENPLDAIKRSLPYASIVHLKDFYLRPAHRNPGDGWFPTASGNYLRGAVLGQGDIDLYEVLRLIKQSGYSGYFSVEFEGLEECKWGSKTSMENAVRIWNE</sequence>
<dbReference type="InterPro" id="IPR050312">
    <property type="entry name" value="IolE/XylAMocC-like"/>
</dbReference>
<dbReference type="RefSeq" id="WP_132418548.1">
    <property type="nucleotide sequence ID" value="NZ_SKFG01000012.1"/>
</dbReference>
<dbReference type="InterPro" id="IPR036237">
    <property type="entry name" value="Xyl_isomerase-like_sf"/>
</dbReference>
<dbReference type="Pfam" id="PF01261">
    <property type="entry name" value="AP_endonuc_2"/>
    <property type="match status" value="1"/>
</dbReference>
<evidence type="ECO:0000313" key="3">
    <source>
        <dbReference type="EMBL" id="TCZ76576.1"/>
    </source>
</evidence>
<protein>
    <submittedName>
        <fullName evidence="3">Sugar phosphate isomerase/epimerase</fullName>
    </submittedName>
</protein>
<dbReference type="PANTHER" id="PTHR12110:SF53">
    <property type="entry name" value="BLR5974 PROTEIN"/>
    <property type="match status" value="1"/>
</dbReference>
<dbReference type="GO" id="GO:0016853">
    <property type="term" value="F:isomerase activity"/>
    <property type="evidence" value="ECO:0007669"/>
    <property type="project" value="UniProtKB-KW"/>
</dbReference>
<feature type="coiled-coil region" evidence="1">
    <location>
        <begin position="73"/>
        <end position="100"/>
    </location>
</feature>
<gene>
    <name evidence="3" type="ORF">E0485_13360</name>
</gene>
<organism evidence="3 4">
    <name type="scientific">Paenibacillus albiflavus</name>
    <dbReference type="NCBI Taxonomy" id="2545760"/>
    <lineage>
        <taxon>Bacteria</taxon>
        <taxon>Bacillati</taxon>
        <taxon>Bacillota</taxon>
        <taxon>Bacilli</taxon>
        <taxon>Bacillales</taxon>
        <taxon>Paenibacillaceae</taxon>
        <taxon>Paenibacillus</taxon>
    </lineage>
</organism>
<accession>A0A4R4E9P3</accession>
<evidence type="ECO:0000313" key="4">
    <source>
        <dbReference type="Proteomes" id="UP000295418"/>
    </source>
</evidence>
<feature type="domain" description="Xylose isomerase-like TIM barrel" evidence="2">
    <location>
        <begin position="25"/>
        <end position="265"/>
    </location>
</feature>